<dbReference type="SUPFAM" id="SSF103473">
    <property type="entry name" value="MFS general substrate transporter"/>
    <property type="match status" value="1"/>
</dbReference>
<feature type="transmembrane region" description="Helical" evidence="7">
    <location>
        <begin position="340"/>
        <end position="359"/>
    </location>
</feature>
<evidence type="ECO:0000256" key="5">
    <source>
        <dbReference type="ARBA" id="ARBA00022989"/>
    </source>
</evidence>
<evidence type="ECO:0000259" key="8">
    <source>
        <dbReference type="PROSITE" id="PS50850"/>
    </source>
</evidence>
<keyword evidence="3" id="KW-1003">Cell membrane</keyword>
<feature type="transmembrane region" description="Helical" evidence="7">
    <location>
        <begin position="242"/>
        <end position="259"/>
    </location>
</feature>
<feature type="domain" description="Major facilitator superfamily (MFS) profile" evidence="8">
    <location>
        <begin position="1"/>
        <end position="363"/>
    </location>
</feature>
<feature type="transmembrane region" description="Helical" evidence="7">
    <location>
        <begin position="111"/>
        <end position="129"/>
    </location>
</feature>
<proteinExistence type="predicted"/>
<comment type="subcellular location">
    <subcellularLocation>
        <location evidence="1">Cell membrane</location>
        <topology evidence="1">Multi-pass membrane protein</topology>
    </subcellularLocation>
</comment>
<dbReference type="RefSeq" id="WP_084537463.1">
    <property type="nucleotide sequence ID" value="NZ_CP107943.1"/>
</dbReference>
<dbReference type="Gene3D" id="1.20.1250.20">
    <property type="entry name" value="MFS general substrate transporter like domains"/>
    <property type="match status" value="1"/>
</dbReference>
<dbReference type="Pfam" id="PF07690">
    <property type="entry name" value="MFS_1"/>
    <property type="match status" value="1"/>
</dbReference>
<sequence>MSIRCDFVRRWGRTARALQGLGGALTAPAALSLLAVTFPEGKHRIRALGIFGAVGGVAGTVGVVAGGLIADGPGWRWAFLINIPVGLLLITLAAIHVVADRPREGPARLDVAGATTVTGGLLMSVYALHHAATHGWLAVSTLGWFLTAAGLLVAFVRIEARSPAPLVPLATVRHRPLVTANLTNFLAFGAFFAFIFLGSLLMQQQLGYTPSQAGLAWLATTTTEFAAAATAGRLATRLGIRPLLITGLSLLATGMLWLTQLPADASYTTHLLPAFLLAGLGFGLCVPSLQIVALSGVSASESGLASGLVETVREIGAAAGVAAVSTVLVSGTGLPGFHTAFTAIAVLAIAGMITTAMGFRRAELEQLVSADSADNPPTVADSTLSRTPTA</sequence>
<evidence type="ECO:0000313" key="10">
    <source>
        <dbReference type="Proteomes" id="UP000252586"/>
    </source>
</evidence>
<gene>
    <name evidence="9" type="ORF">DFR74_107173</name>
</gene>
<feature type="transmembrane region" description="Helical" evidence="7">
    <location>
        <begin position="214"/>
        <end position="235"/>
    </location>
</feature>
<keyword evidence="4 7" id="KW-0812">Transmembrane</keyword>
<dbReference type="OrthoDB" id="9807274at2"/>
<accession>A0A366DHS0</accession>
<dbReference type="InterPro" id="IPR036259">
    <property type="entry name" value="MFS_trans_sf"/>
</dbReference>
<reference evidence="9 10" key="1">
    <citation type="submission" date="2018-06" db="EMBL/GenBank/DDBJ databases">
        <title>Genomic Encyclopedia of Type Strains, Phase IV (KMG-IV): sequencing the most valuable type-strain genomes for metagenomic binning, comparative biology and taxonomic classification.</title>
        <authorList>
            <person name="Goeker M."/>
        </authorList>
    </citation>
    <scope>NUCLEOTIDE SEQUENCE [LARGE SCALE GENOMIC DNA]</scope>
    <source>
        <strain evidence="9 10">DSM 44599</strain>
    </source>
</reference>
<dbReference type="PROSITE" id="PS50850">
    <property type="entry name" value="MFS"/>
    <property type="match status" value="1"/>
</dbReference>
<feature type="transmembrane region" description="Helical" evidence="7">
    <location>
        <begin position="135"/>
        <end position="156"/>
    </location>
</feature>
<evidence type="ECO:0000256" key="2">
    <source>
        <dbReference type="ARBA" id="ARBA00022448"/>
    </source>
</evidence>
<evidence type="ECO:0000256" key="3">
    <source>
        <dbReference type="ARBA" id="ARBA00022475"/>
    </source>
</evidence>
<dbReference type="GO" id="GO:0005886">
    <property type="term" value="C:plasma membrane"/>
    <property type="evidence" value="ECO:0007669"/>
    <property type="project" value="UniProtKB-SubCell"/>
</dbReference>
<dbReference type="PANTHER" id="PTHR42718:SF46">
    <property type="entry name" value="BLR6921 PROTEIN"/>
    <property type="match status" value="1"/>
</dbReference>
<evidence type="ECO:0000313" key="9">
    <source>
        <dbReference type="EMBL" id="RBO89495.1"/>
    </source>
</evidence>
<evidence type="ECO:0000256" key="4">
    <source>
        <dbReference type="ARBA" id="ARBA00022692"/>
    </source>
</evidence>
<feature type="transmembrane region" description="Helical" evidence="7">
    <location>
        <begin position="48"/>
        <end position="69"/>
    </location>
</feature>
<feature type="transmembrane region" description="Helical" evidence="7">
    <location>
        <begin position="17"/>
        <end position="36"/>
    </location>
</feature>
<dbReference type="Proteomes" id="UP000252586">
    <property type="component" value="Unassembled WGS sequence"/>
</dbReference>
<keyword evidence="6 7" id="KW-0472">Membrane</keyword>
<feature type="transmembrane region" description="Helical" evidence="7">
    <location>
        <begin position="177"/>
        <end position="202"/>
    </location>
</feature>
<dbReference type="InterPro" id="IPR011701">
    <property type="entry name" value="MFS"/>
</dbReference>
<protein>
    <submittedName>
        <fullName evidence="9">MFS transporter</fullName>
    </submittedName>
</protein>
<evidence type="ECO:0000256" key="1">
    <source>
        <dbReference type="ARBA" id="ARBA00004651"/>
    </source>
</evidence>
<dbReference type="AlphaFoldDB" id="A0A366DHS0"/>
<dbReference type="PANTHER" id="PTHR42718">
    <property type="entry name" value="MAJOR FACILITATOR SUPERFAMILY MULTIDRUG TRANSPORTER MFSC"/>
    <property type="match status" value="1"/>
</dbReference>
<dbReference type="Gene3D" id="1.20.1720.10">
    <property type="entry name" value="Multidrug resistance protein D"/>
    <property type="match status" value="1"/>
</dbReference>
<organism evidence="9 10">
    <name type="scientific">Nocardia puris</name>
    <dbReference type="NCBI Taxonomy" id="208602"/>
    <lineage>
        <taxon>Bacteria</taxon>
        <taxon>Bacillati</taxon>
        <taxon>Actinomycetota</taxon>
        <taxon>Actinomycetes</taxon>
        <taxon>Mycobacteriales</taxon>
        <taxon>Nocardiaceae</taxon>
        <taxon>Nocardia</taxon>
    </lineage>
</organism>
<dbReference type="GO" id="GO:0022857">
    <property type="term" value="F:transmembrane transporter activity"/>
    <property type="evidence" value="ECO:0007669"/>
    <property type="project" value="InterPro"/>
</dbReference>
<evidence type="ECO:0000256" key="7">
    <source>
        <dbReference type="SAM" id="Phobius"/>
    </source>
</evidence>
<name>A0A366DHS0_9NOCA</name>
<dbReference type="EMBL" id="QNRE01000007">
    <property type="protein sequence ID" value="RBO89495.1"/>
    <property type="molecule type" value="Genomic_DNA"/>
</dbReference>
<comment type="caution">
    <text evidence="9">The sequence shown here is derived from an EMBL/GenBank/DDBJ whole genome shotgun (WGS) entry which is preliminary data.</text>
</comment>
<keyword evidence="2" id="KW-0813">Transport</keyword>
<feature type="transmembrane region" description="Helical" evidence="7">
    <location>
        <begin position="75"/>
        <end position="99"/>
    </location>
</feature>
<keyword evidence="10" id="KW-1185">Reference proteome</keyword>
<keyword evidence="5 7" id="KW-1133">Transmembrane helix</keyword>
<dbReference type="STRING" id="1210090.GCA_001613185_01983"/>
<dbReference type="InterPro" id="IPR020846">
    <property type="entry name" value="MFS_dom"/>
</dbReference>
<evidence type="ECO:0000256" key="6">
    <source>
        <dbReference type="ARBA" id="ARBA00023136"/>
    </source>
</evidence>
<feature type="transmembrane region" description="Helical" evidence="7">
    <location>
        <begin position="271"/>
        <end position="294"/>
    </location>
</feature>